<evidence type="ECO:0000313" key="2">
    <source>
        <dbReference type="EMBL" id="UKJ89643.1"/>
    </source>
</evidence>
<proteinExistence type="predicted"/>
<organism evidence="2 3">
    <name type="scientific">Theileria orientalis</name>
    <dbReference type="NCBI Taxonomy" id="68886"/>
    <lineage>
        <taxon>Eukaryota</taxon>
        <taxon>Sar</taxon>
        <taxon>Alveolata</taxon>
        <taxon>Apicomplexa</taxon>
        <taxon>Aconoidasida</taxon>
        <taxon>Piroplasmida</taxon>
        <taxon>Theileriidae</taxon>
        <taxon>Theileria</taxon>
    </lineage>
</organism>
<dbReference type="AlphaFoldDB" id="A0A976M8D2"/>
<gene>
    <name evidence="2" type="ORF">MACJ_002895</name>
</gene>
<feature type="compositionally biased region" description="Low complexity" evidence="1">
    <location>
        <begin position="98"/>
        <end position="107"/>
    </location>
</feature>
<dbReference type="OrthoDB" id="362006at2759"/>
<feature type="compositionally biased region" description="Low complexity" evidence="1">
    <location>
        <begin position="154"/>
        <end position="167"/>
    </location>
</feature>
<evidence type="ECO:0000313" key="3">
    <source>
        <dbReference type="Proteomes" id="UP000244803"/>
    </source>
</evidence>
<dbReference type="Proteomes" id="UP000244803">
    <property type="component" value="Chromosome 4"/>
</dbReference>
<dbReference type="EMBL" id="CP056067">
    <property type="protein sequence ID" value="UKJ89643.1"/>
    <property type="molecule type" value="Genomic_DNA"/>
</dbReference>
<evidence type="ECO:0000256" key="1">
    <source>
        <dbReference type="SAM" id="MobiDB-lite"/>
    </source>
</evidence>
<sequence>MERKLLSSYYSEDHSECSCCCEDSDCSDCSCSDCDCDSTCSSCYDSPKLVYTNSKLNNKVLKELQYIEELSKSCDDSGDHVVVYNFKDQSKKNIKLHSSSGESYSGSNHKYSPSHHRSNLPSLHSKQLQQELLEIENLLRETSLDASSKADYQSSDSCDSLHSDSNSQLDSSNANTPTSNSFIDGHGSHGKGNTTSGSEFNSFPSGFNTPKYLFRDSDYNDLDKLYSMLVSLDLYSYMFVVENVLDQRVKRELSEIQAVA</sequence>
<feature type="compositionally biased region" description="Polar residues" evidence="1">
    <location>
        <begin position="191"/>
        <end position="202"/>
    </location>
</feature>
<protein>
    <submittedName>
        <fullName evidence="2">Uncharacterized protein</fullName>
    </submittedName>
</protein>
<feature type="compositionally biased region" description="Polar residues" evidence="1">
    <location>
        <begin position="168"/>
        <end position="182"/>
    </location>
</feature>
<feature type="region of interest" description="Disordered" evidence="1">
    <location>
        <begin position="97"/>
        <end position="122"/>
    </location>
</feature>
<name>A0A976M8D2_THEOR</name>
<feature type="region of interest" description="Disordered" evidence="1">
    <location>
        <begin position="149"/>
        <end position="202"/>
    </location>
</feature>
<reference evidence="2" key="1">
    <citation type="submission" date="2022-07" db="EMBL/GenBank/DDBJ databases">
        <title>Evaluation of T. orientalis genome assembly methods using nanopore sequencing and analysis of variation between genomes.</title>
        <authorList>
            <person name="Yam J."/>
            <person name="Micallef M.L."/>
            <person name="Liu M."/>
            <person name="Djordjevic S.P."/>
            <person name="Bogema D.R."/>
            <person name="Jenkins C."/>
        </authorList>
    </citation>
    <scope>NUCLEOTIDE SEQUENCE</scope>
    <source>
        <strain evidence="2">Fish Creek</strain>
    </source>
</reference>
<accession>A0A976M8D2</accession>